<dbReference type="Pfam" id="PF16192">
    <property type="entry name" value="PMT_4TMC"/>
    <property type="match status" value="1"/>
</dbReference>
<keyword evidence="9 15" id="KW-0256">Endoplasmic reticulum</keyword>
<feature type="transmembrane region" description="Helical" evidence="15">
    <location>
        <begin position="708"/>
        <end position="728"/>
    </location>
</feature>
<comment type="subcellular location">
    <subcellularLocation>
        <location evidence="1 15">Endoplasmic reticulum membrane</location>
        <topology evidence="1 15">Multi-pass membrane protein</topology>
    </subcellularLocation>
</comment>
<dbReference type="Pfam" id="PF02366">
    <property type="entry name" value="PMT"/>
    <property type="match status" value="1"/>
</dbReference>
<dbReference type="AlphaFoldDB" id="A0A2U1IZ95"/>
<keyword evidence="11 15" id="KW-0472">Membrane</keyword>
<evidence type="ECO:0000256" key="3">
    <source>
        <dbReference type="ARBA" id="ARBA00007222"/>
    </source>
</evidence>
<evidence type="ECO:0000256" key="14">
    <source>
        <dbReference type="ARBA" id="ARBA00045102"/>
    </source>
</evidence>
<name>A0A2U1IZ95_SMIAN</name>
<dbReference type="UniPathway" id="UPA00378"/>
<evidence type="ECO:0000256" key="7">
    <source>
        <dbReference type="ARBA" id="ARBA00022692"/>
    </source>
</evidence>
<dbReference type="SMART" id="SM00472">
    <property type="entry name" value="MIR"/>
    <property type="match status" value="3"/>
</dbReference>
<feature type="transmembrane region" description="Helical" evidence="15">
    <location>
        <begin position="615"/>
        <end position="636"/>
    </location>
</feature>
<dbReference type="Proteomes" id="UP000245591">
    <property type="component" value="Unassembled WGS sequence"/>
</dbReference>
<dbReference type="PROSITE" id="PS50919">
    <property type="entry name" value="MIR"/>
    <property type="match status" value="2"/>
</dbReference>
<dbReference type="PANTHER" id="PTHR10050:SF50">
    <property type="entry name" value="DOLICHYL-PHOSPHATE-MANNOSE--PROTEIN MANNOSYLTRANSFERASE 1-RELATED"/>
    <property type="match status" value="1"/>
</dbReference>
<dbReference type="EMBL" id="MBFU01000593">
    <property type="protein sequence ID" value="PVZ98052.1"/>
    <property type="molecule type" value="Genomic_DNA"/>
</dbReference>
<dbReference type="Pfam" id="PF02815">
    <property type="entry name" value="MIR"/>
    <property type="match status" value="1"/>
</dbReference>
<keyword evidence="7 15" id="KW-0812">Transmembrane</keyword>
<feature type="transmembrane region" description="Helical" evidence="15">
    <location>
        <begin position="74"/>
        <end position="93"/>
    </location>
</feature>
<dbReference type="InterPro" id="IPR003342">
    <property type="entry name" value="ArnT-like_N"/>
</dbReference>
<dbReference type="InterPro" id="IPR027005">
    <property type="entry name" value="PMT-like"/>
</dbReference>
<feature type="region of interest" description="Disordered" evidence="16">
    <location>
        <begin position="26"/>
        <end position="46"/>
    </location>
</feature>
<comment type="pathway">
    <text evidence="2 15">Protein modification; protein glycosylation.</text>
</comment>
<evidence type="ECO:0000256" key="5">
    <source>
        <dbReference type="ARBA" id="ARBA00022676"/>
    </source>
</evidence>
<gene>
    <name evidence="18" type="ORF">BB558_005982</name>
</gene>
<comment type="function">
    <text evidence="15">Transfers mannose from Dol-P-mannose to Ser or Thr residues on proteins.</text>
</comment>
<evidence type="ECO:0000256" key="11">
    <source>
        <dbReference type="ARBA" id="ARBA00023136"/>
    </source>
</evidence>
<evidence type="ECO:0000256" key="13">
    <source>
        <dbReference type="ARBA" id="ARBA00045085"/>
    </source>
</evidence>
<feature type="domain" description="MIR" evidence="17">
    <location>
        <begin position="350"/>
        <end position="406"/>
    </location>
</feature>
<protein>
    <recommendedName>
        <fullName evidence="4 15">Dolichyl-phosphate-mannose--protein mannosyltransferase</fullName>
        <ecNumber evidence="4 15">2.4.1.109</ecNumber>
    </recommendedName>
</protein>
<dbReference type="InterPro" id="IPR016093">
    <property type="entry name" value="MIR_motif"/>
</dbReference>
<feature type="transmembrane region" description="Helical" evidence="15">
    <location>
        <begin position="252"/>
        <end position="277"/>
    </location>
</feature>
<evidence type="ECO:0000256" key="16">
    <source>
        <dbReference type="SAM" id="MobiDB-lite"/>
    </source>
</evidence>
<evidence type="ECO:0000259" key="17">
    <source>
        <dbReference type="PROSITE" id="PS50919"/>
    </source>
</evidence>
<proteinExistence type="inferred from homology"/>
<dbReference type="PANTHER" id="PTHR10050">
    <property type="entry name" value="DOLICHYL-PHOSPHATE-MANNOSE--PROTEIN MANNOSYLTRANSFERASE"/>
    <property type="match status" value="1"/>
</dbReference>
<dbReference type="Gene3D" id="2.80.10.50">
    <property type="match status" value="1"/>
</dbReference>
<evidence type="ECO:0000256" key="1">
    <source>
        <dbReference type="ARBA" id="ARBA00004477"/>
    </source>
</evidence>
<feature type="transmembrane region" description="Helical" evidence="15">
    <location>
        <begin position="648"/>
        <end position="668"/>
    </location>
</feature>
<comment type="similarity">
    <text evidence="3 15">Belongs to the glycosyltransferase 39 family.</text>
</comment>
<sequence length="756" mass="85962">MMSKAKIELVTGSTVSDISGLRNRLNTKESKTIHSEDESDGSNNAQEKDSLLIQKKKIEKKSITSKTKLNKNDALMFIAITIFSIFVRCYKISHPNQVVFDEVHFGKFAGQYMNRTYFFDLHPPLAKLMFTLAGKLTGYDGIFDFKSIGLNYDENNVHYVGMRMLSAILGALVAPASYILVRASGFGIVAGIFGSLVVCLENGLITQSRLILLDSIMIFFTAYSAMSYMVFRNVTDKPFTFSWWFWLLSTGFHMGCAISSKWIALFLVAFIGIATVYDLWEIIEDKDVSLQDYMNQFFAKALALIALPLAIYIISFIIHFQVLYKIKEPDSGFSKEFNISFEGAESTTTEKYIYYGSTVRVKHTNTNSGYLHSHKHNWQDEKSSKQQQVTIYGYPDGNNLFTITPAYNTTVEGLKHVKNGDIVRLKHKSTGSSLHSHNVKAPVSKSDSKFEVSGYGGADFDGDSNDDFRVEIVSGSSASPDSKKQLEAIYTKFRLIHVGLNCALYNSRQKLPKYAFEQTEVVCMRDCRPKMSTWHIEFVENDMEGAKSQIISYPKLTLWGKIMEYNKRMIETNNELIGDHPFASRPQKWPFLARGTAYWGGAGSVIYQLGNPAVWWLSSVSVIAFIVLVGVNHIYYKKTNTNLVEIDDANIFLLVVGYLLHYLPFFLIGRELFLHHYFAALWFSMMVFVCLVAKLVNNVSKNKVMVQLAVYSTLSLLIIHSYFTYFPITYGTQFTKKQCEKMKWRKNWDIDCSHAL</sequence>
<keyword evidence="12" id="KW-0325">Glycoprotein</keyword>
<evidence type="ECO:0000256" key="10">
    <source>
        <dbReference type="ARBA" id="ARBA00022989"/>
    </source>
</evidence>
<evidence type="ECO:0000256" key="2">
    <source>
        <dbReference type="ARBA" id="ARBA00004922"/>
    </source>
</evidence>
<evidence type="ECO:0000256" key="9">
    <source>
        <dbReference type="ARBA" id="ARBA00022824"/>
    </source>
</evidence>
<keyword evidence="10 15" id="KW-1133">Transmembrane helix</keyword>
<evidence type="ECO:0000256" key="12">
    <source>
        <dbReference type="ARBA" id="ARBA00023180"/>
    </source>
</evidence>
<keyword evidence="5 15" id="KW-0328">Glycosyltransferase</keyword>
<keyword evidence="8" id="KW-0677">Repeat</keyword>
<feature type="transmembrane region" description="Helical" evidence="15">
    <location>
        <begin position="211"/>
        <end position="231"/>
    </location>
</feature>
<evidence type="ECO:0000256" key="15">
    <source>
        <dbReference type="RuleBase" id="RU367007"/>
    </source>
</evidence>
<feature type="transmembrane region" description="Helical" evidence="15">
    <location>
        <begin position="674"/>
        <end position="696"/>
    </location>
</feature>
<evidence type="ECO:0000256" key="4">
    <source>
        <dbReference type="ARBA" id="ARBA00012839"/>
    </source>
</evidence>
<organism evidence="18 19">
    <name type="scientific">Smittium angustum</name>
    <dbReference type="NCBI Taxonomy" id="133377"/>
    <lineage>
        <taxon>Eukaryota</taxon>
        <taxon>Fungi</taxon>
        <taxon>Fungi incertae sedis</taxon>
        <taxon>Zoopagomycota</taxon>
        <taxon>Kickxellomycotina</taxon>
        <taxon>Harpellomycetes</taxon>
        <taxon>Harpellales</taxon>
        <taxon>Legeriomycetaceae</taxon>
        <taxon>Smittium</taxon>
    </lineage>
</organism>
<feature type="compositionally biased region" description="Basic and acidic residues" evidence="16">
    <location>
        <begin position="26"/>
        <end position="36"/>
    </location>
</feature>
<accession>A0A2U1IZ95</accession>
<comment type="catalytic activity">
    <reaction evidence="13 15">
        <text>a di-trans,poly-cis-dolichyl beta-D-mannosyl phosphate + L-threonyl-[protein] = 3-O-(alpha-D-mannosyl)-L-threonyl-[protein] + a di-trans,poly-cis-dolichyl phosphate + H(+)</text>
        <dbReference type="Rhea" id="RHEA:53396"/>
        <dbReference type="Rhea" id="RHEA-COMP:11060"/>
        <dbReference type="Rhea" id="RHEA-COMP:13547"/>
        <dbReference type="Rhea" id="RHEA-COMP:19498"/>
        <dbReference type="Rhea" id="RHEA-COMP:19501"/>
        <dbReference type="ChEBI" id="CHEBI:15378"/>
        <dbReference type="ChEBI" id="CHEBI:30013"/>
        <dbReference type="ChEBI" id="CHEBI:57683"/>
        <dbReference type="ChEBI" id="CHEBI:58211"/>
        <dbReference type="ChEBI" id="CHEBI:137323"/>
        <dbReference type="EC" id="2.4.1.109"/>
    </reaction>
</comment>
<dbReference type="GO" id="GO:0004169">
    <property type="term" value="F:dolichyl-phosphate-mannose-protein mannosyltransferase activity"/>
    <property type="evidence" value="ECO:0007669"/>
    <property type="project" value="UniProtKB-UniRule"/>
</dbReference>
<dbReference type="EC" id="2.4.1.109" evidence="4 15"/>
<comment type="caution">
    <text evidence="18">The sequence shown here is derived from an EMBL/GenBank/DDBJ whole genome shotgun (WGS) entry which is preliminary data.</text>
</comment>
<evidence type="ECO:0000256" key="8">
    <source>
        <dbReference type="ARBA" id="ARBA00022737"/>
    </source>
</evidence>
<keyword evidence="6 15" id="KW-0808">Transferase</keyword>
<evidence type="ECO:0000256" key="6">
    <source>
        <dbReference type="ARBA" id="ARBA00022679"/>
    </source>
</evidence>
<comment type="catalytic activity">
    <reaction evidence="14 15">
        <text>a di-trans,poly-cis-dolichyl beta-D-mannosyl phosphate + L-seryl-[protein] = 3-O-(alpha-D-mannosyl)-L-seryl-[protein] + a di-trans,poly-cis-dolichyl phosphate + H(+)</text>
        <dbReference type="Rhea" id="RHEA:17377"/>
        <dbReference type="Rhea" id="RHEA-COMP:9863"/>
        <dbReference type="Rhea" id="RHEA-COMP:13546"/>
        <dbReference type="Rhea" id="RHEA-COMP:19498"/>
        <dbReference type="Rhea" id="RHEA-COMP:19501"/>
        <dbReference type="ChEBI" id="CHEBI:15378"/>
        <dbReference type="ChEBI" id="CHEBI:29999"/>
        <dbReference type="ChEBI" id="CHEBI:57683"/>
        <dbReference type="ChEBI" id="CHEBI:58211"/>
        <dbReference type="ChEBI" id="CHEBI:137321"/>
        <dbReference type="EC" id="2.4.1.109"/>
    </reaction>
</comment>
<reference evidence="18 19" key="1">
    <citation type="journal article" date="2018" name="MBio">
        <title>Comparative Genomics Reveals the Core Gene Toolbox for the Fungus-Insect Symbiosis.</title>
        <authorList>
            <person name="Wang Y."/>
            <person name="Stata M."/>
            <person name="Wang W."/>
            <person name="Stajich J.E."/>
            <person name="White M.M."/>
            <person name="Moncalvo J.M."/>
        </authorList>
    </citation>
    <scope>NUCLEOTIDE SEQUENCE [LARGE SCALE GENOMIC DNA]</scope>
    <source>
        <strain evidence="18 19">AUS-126-30</strain>
    </source>
</reference>
<dbReference type="SUPFAM" id="SSF82109">
    <property type="entry name" value="MIR domain"/>
    <property type="match status" value="1"/>
</dbReference>
<keyword evidence="19" id="KW-1185">Reference proteome</keyword>
<dbReference type="GO" id="GO:0005789">
    <property type="term" value="C:endoplasmic reticulum membrane"/>
    <property type="evidence" value="ECO:0007669"/>
    <property type="project" value="UniProtKB-SubCell"/>
</dbReference>
<feature type="transmembrane region" description="Helical" evidence="15">
    <location>
        <begin position="160"/>
        <end position="181"/>
    </location>
</feature>
<feature type="domain" description="MIR" evidence="17">
    <location>
        <begin position="414"/>
        <end position="473"/>
    </location>
</feature>
<evidence type="ECO:0000313" key="19">
    <source>
        <dbReference type="Proteomes" id="UP000245591"/>
    </source>
</evidence>
<feature type="transmembrane region" description="Helical" evidence="15">
    <location>
        <begin position="188"/>
        <end position="205"/>
    </location>
</feature>
<evidence type="ECO:0000313" key="18">
    <source>
        <dbReference type="EMBL" id="PVZ98052.1"/>
    </source>
</evidence>
<dbReference type="InterPro" id="IPR032421">
    <property type="entry name" value="PMT_4TMC"/>
</dbReference>
<dbReference type="InterPro" id="IPR036300">
    <property type="entry name" value="MIR_dom_sf"/>
</dbReference>
<feature type="transmembrane region" description="Helical" evidence="15">
    <location>
        <begin position="297"/>
        <end position="318"/>
    </location>
</feature>